<comment type="caution">
    <text evidence="6">The sequence shown here is derived from an EMBL/GenBank/DDBJ whole genome shotgun (WGS) entry which is preliminary data.</text>
</comment>
<keyword evidence="4" id="KW-0472">Membrane</keyword>
<evidence type="ECO:0000256" key="1">
    <source>
        <dbReference type="ARBA" id="ARBA00004308"/>
    </source>
</evidence>
<dbReference type="NCBIfam" id="TIGR00231">
    <property type="entry name" value="small_GTP"/>
    <property type="match status" value="1"/>
</dbReference>
<dbReference type="GO" id="GO:0012505">
    <property type="term" value="C:endomembrane system"/>
    <property type="evidence" value="ECO:0007669"/>
    <property type="project" value="UniProtKB-SubCell"/>
</dbReference>
<dbReference type="InterPro" id="IPR005225">
    <property type="entry name" value="Small_GTP-bd"/>
</dbReference>
<accession>A0A1J4JN20</accession>
<sequence length="204" mass="22538">MTETNCYKIVVVGSSGVGKTAIVQRLIDNTFSIENQSTVGVEFKSFNVDVDGKNCKLSIWDTAGQERFRSVSKAYFRNAVGAILCFALDDPDSFQDLNGWLNDLHSLAAPNAAILLVGNKSDLTENRCITENDGLEFSKRYNIQYIETSAKDGTNIIDSFIRLTRTIIDKVKTGEIKGTFQSPATPPISQPIRQPNTEKSKCCK</sequence>
<dbReference type="Gene3D" id="3.40.50.300">
    <property type="entry name" value="P-loop containing nucleotide triphosphate hydrolases"/>
    <property type="match status" value="1"/>
</dbReference>
<keyword evidence="2" id="KW-0547">Nucleotide-binding</keyword>
<dbReference type="PROSITE" id="PS51421">
    <property type="entry name" value="RAS"/>
    <property type="match status" value="1"/>
</dbReference>
<evidence type="ECO:0000313" key="7">
    <source>
        <dbReference type="Proteomes" id="UP000179807"/>
    </source>
</evidence>
<dbReference type="GO" id="GO:0003924">
    <property type="term" value="F:GTPase activity"/>
    <property type="evidence" value="ECO:0007669"/>
    <property type="project" value="InterPro"/>
</dbReference>
<dbReference type="SMART" id="SM00175">
    <property type="entry name" value="RAB"/>
    <property type="match status" value="1"/>
</dbReference>
<organism evidence="6 7">
    <name type="scientific">Tritrichomonas foetus</name>
    <dbReference type="NCBI Taxonomy" id="1144522"/>
    <lineage>
        <taxon>Eukaryota</taxon>
        <taxon>Metamonada</taxon>
        <taxon>Parabasalia</taxon>
        <taxon>Tritrichomonadida</taxon>
        <taxon>Tritrichomonadidae</taxon>
        <taxon>Tritrichomonas</taxon>
    </lineage>
</organism>
<dbReference type="CDD" id="cd00154">
    <property type="entry name" value="Rab"/>
    <property type="match status" value="1"/>
</dbReference>
<evidence type="ECO:0000256" key="3">
    <source>
        <dbReference type="ARBA" id="ARBA00023134"/>
    </source>
</evidence>
<dbReference type="SMART" id="SM00173">
    <property type="entry name" value="RAS"/>
    <property type="match status" value="1"/>
</dbReference>
<dbReference type="OrthoDB" id="9989112at2759"/>
<dbReference type="VEuPathDB" id="TrichDB:TRFO_32840"/>
<dbReference type="GO" id="GO:0005525">
    <property type="term" value="F:GTP binding"/>
    <property type="evidence" value="ECO:0007669"/>
    <property type="project" value="UniProtKB-KW"/>
</dbReference>
<evidence type="ECO:0000256" key="5">
    <source>
        <dbReference type="SAM" id="MobiDB-lite"/>
    </source>
</evidence>
<reference evidence="6" key="1">
    <citation type="submission" date="2016-10" db="EMBL/GenBank/DDBJ databases">
        <authorList>
            <person name="Benchimol M."/>
            <person name="Almeida L.G."/>
            <person name="Vasconcelos A.T."/>
            <person name="Perreira-Neves A."/>
            <person name="Rosa I.A."/>
            <person name="Tasca T."/>
            <person name="Bogo M.R."/>
            <person name="de Souza W."/>
        </authorList>
    </citation>
    <scope>NUCLEOTIDE SEQUENCE [LARGE SCALE GENOMIC DNA]</scope>
    <source>
        <strain evidence="6">K</strain>
    </source>
</reference>
<evidence type="ECO:0000313" key="6">
    <source>
        <dbReference type="EMBL" id="OHT00475.1"/>
    </source>
</evidence>
<comment type="subcellular location">
    <subcellularLocation>
        <location evidence="1">Endomembrane system</location>
    </subcellularLocation>
</comment>
<dbReference type="PANTHER" id="PTHR47977">
    <property type="entry name" value="RAS-RELATED PROTEIN RAB"/>
    <property type="match status" value="1"/>
</dbReference>
<keyword evidence="3" id="KW-0342">GTP-binding</keyword>
<dbReference type="InterPro" id="IPR001806">
    <property type="entry name" value="Small_GTPase"/>
</dbReference>
<dbReference type="PROSITE" id="PS51417">
    <property type="entry name" value="ARF"/>
    <property type="match status" value="1"/>
</dbReference>
<dbReference type="PROSITE" id="PS51419">
    <property type="entry name" value="RAB"/>
    <property type="match status" value="1"/>
</dbReference>
<dbReference type="FunFam" id="3.40.50.300:FF:000586">
    <property type="entry name" value="Rab family GTPase"/>
    <property type="match status" value="1"/>
</dbReference>
<evidence type="ECO:0000256" key="2">
    <source>
        <dbReference type="ARBA" id="ARBA00022741"/>
    </source>
</evidence>
<dbReference type="InterPro" id="IPR050227">
    <property type="entry name" value="Rab"/>
</dbReference>
<evidence type="ECO:0000256" key="4">
    <source>
        <dbReference type="ARBA" id="ARBA00023136"/>
    </source>
</evidence>
<dbReference type="PRINTS" id="PR00449">
    <property type="entry name" value="RASTRNSFRMNG"/>
</dbReference>
<dbReference type="InterPro" id="IPR027417">
    <property type="entry name" value="P-loop_NTPase"/>
</dbReference>
<keyword evidence="7" id="KW-1185">Reference proteome</keyword>
<dbReference type="SMART" id="SM00176">
    <property type="entry name" value="RAN"/>
    <property type="match status" value="1"/>
</dbReference>
<dbReference type="RefSeq" id="XP_068353611.1">
    <property type="nucleotide sequence ID" value="XM_068508717.1"/>
</dbReference>
<protein>
    <submittedName>
        <fullName evidence="6">Ras family protein</fullName>
    </submittedName>
</protein>
<dbReference type="GeneID" id="94843421"/>
<proteinExistence type="predicted"/>
<dbReference type="Pfam" id="PF00071">
    <property type="entry name" value="Ras"/>
    <property type="match status" value="1"/>
</dbReference>
<dbReference type="Proteomes" id="UP000179807">
    <property type="component" value="Unassembled WGS sequence"/>
</dbReference>
<gene>
    <name evidence="6" type="ORF">TRFO_32840</name>
</gene>
<dbReference type="SMART" id="SM00177">
    <property type="entry name" value="ARF"/>
    <property type="match status" value="1"/>
</dbReference>
<dbReference type="EMBL" id="MLAK01000953">
    <property type="protein sequence ID" value="OHT00475.1"/>
    <property type="molecule type" value="Genomic_DNA"/>
</dbReference>
<feature type="region of interest" description="Disordered" evidence="5">
    <location>
        <begin position="179"/>
        <end position="204"/>
    </location>
</feature>
<dbReference type="SMART" id="SM00174">
    <property type="entry name" value="RHO"/>
    <property type="match status" value="1"/>
</dbReference>
<name>A0A1J4JN20_9EUKA</name>
<dbReference type="PROSITE" id="PS51420">
    <property type="entry name" value="RHO"/>
    <property type="match status" value="1"/>
</dbReference>
<dbReference type="SUPFAM" id="SSF52540">
    <property type="entry name" value="P-loop containing nucleoside triphosphate hydrolases"/>
    <property type="match status" value="1"/>
</dbReference>
<dbReference type="AlphaFoldDB" id="A0A1J4JN20"/>